<name>A0A367RY42_9NOSO</name>
<dbReference type="PANTHER" id="PTHR28620:SF1">
    <property type="entry name" value="CENP-V_GFA DOMAIN-CONTAINING PROTEIN"/>
    <property type="match status" value="1"/>
</dbReference>
<evidence type="ECO:0000256" key="3">
    <source>
        <dbReference type="ARBA" id="ARBA00022833"/>
    </source>
</evidence>
<dbReference type="GO" id="GO:0016846">
    <property type="term" value="F:carbon-sulfur lyase activity"/>
    <property type="evidence" value="ECO:0007669"/>
    <property type="project" value="InterPro"/>
</dbReference>
<evidence type="ECO:0000313" key="6">
    <source>
        <dbReference type="Proteomes" id="UP000252107"/>
    </source>
</evidence>
<keyword evidence="6" id="KW-1185">Reference proteome</keyword>
<evidence type="ECO:0000313" key="5">
    <source>
        <dbReference type="EMBL" id="RCJ40112.1"/>
    </source>
</evidence>
<dbReference type="AlphaFoldDB" id="A0A367RY42"/>
<dbReference type="InterPro" id="IPR011057">
    <property type="entry name" value="Mss4-like_sf"/>
</dbReference>
<dbReference type="InterPro" id="IPR006913">
    <property type="entry name" value="CENP-V/GFA"/>
</dbReference>
<feature type="domain" description="CENP-V/GFA" evidence="4">
    <location>
        <begin position="8"/>
        <end position="123"/>
    </location>
</feature>
<sequence length="146" mass="16349">MHSQHFPLRGGCHCGNLKLIFNSTKTPNQLAVRTCACSFCRKHGTRSTSDPNGNLQIQMMNPEQVIRYRFGMYTADFLICGGCGVYVAALMQPETQQSFATINVNALDCAHLVSQDSITVDYDGETMRSRQERRLRAWTPVVSISK</sequence>
<dbReference type="SUPFAM" id="SSF51316">
    <property type="entry name" value="Mss4-like"/>
    <property type="match status" value="1"/>
</dbReference>
<gene>
    <name evidence="5" type="ORF">A6770_38160</name>
</gene>
<evidence type="ECO:0000256" key="1">
    <source>
        <dbReference type="ARBA" id="ARBA00005495"/>
    </source>
</evidence>
<dbReference type="Gene3D" id="2.170.150.70">
    <property type="match status" value="1"/>
</dbReference>
<dbReference type="GO" id="GO:0046872">
    <property type="term" value="F:metal ion binding"/>
    <property type="evidence" value="ECO:0007669"/>
    <property type="project" value="UniProtKB-KW"/>
</dbReference>
<protein>
    <recommendedName>
        <fullName evidence="4">CENP-V/GFA domain-containing protein</fullName>
    </recommendedName>
</protein>
<comment type="caution">
    <text evidence="5">The sequence shown here is derived from an EMBL/GenBank/DDBJ whole genome shotgun (WGS) entry which is preliminary data.</text>
</comment>
<dbReference type="InterPro" id="IPR052355">
    <property type="entry name" value="CENP-V-like"/>
</dbReference>
<accession>A0A367RY42</accession>
<dbReference type="PANTHER" id="PTHR28620">
    <property type="entry name" value="CENTROMERE PROTEIN V"/>
    <property type="match status" value="1"/>
</dbReference>
<keyword evidence="2" id="KW-0479">Metal-binding</keyword>
<dbReference type="PROSITE" id="PS51891">
    <property type="entry name" value="CENP_V_GFA"/>
    <property type="match status" value="1"/>
</dbReference>
<dbReference type="Pfam" id="PF04828">
    <property type="entry name" value="GFA"/>
    <property type="match status" value="1"/>
</dbReference>
<organism evidence="5 6">
    <name type="scientific">Nostoc minutum NIES-26</name>
    <dbReference type="NCBI Taxonomy" id="1844469"/>
    <lineage>
        <taxon>Bacteria</taxon>
        <taxon>Bacillati</taxon>
        <taxon>Cyanobacteriota</taxon>
        <taxon>Cyanophyceae</taxon>
        <taxon>Nostocales</taxon>
        <taxon>Nostocaceae</taxon>
        <taxon>Nostoc</taxon>
    </lineage>
</organism>
<evidence type="ECO:0000259" key="4">
    <source>
        <dbReference type="PROSITE" id="PS51891"/>
    </source>
</evidence>
<dbReference type="EMBL" id="LXQD01000058">
    <property type="protein sequence ID" value="RCJ40112.1"/>
    <property type="molecule type" value="Genomic_DNA"/>
</dbReference>
<comment type="similarity">
    <text evidence="1">Belongs to the Gfa family.</text>
</comment>
<dbReference type="Proteomes" id="UP000252107">
    <property type="component" value="Unassembled WGS sequence"/>
</dbReference>
<reference evidence="5" key="1">
    <citation type="submission" date="2016-04" db="EMBL/GenBank/DDBJ databases">
        <authorList>
            <person name="Tabuchi Yagui T.R."/>
        </authorList>
    </citation>
    <scope>NUCLEOTIDE SEQUENCE [LARGE SCALE GENOMIC DNA]</scope>
    <source>
        <strain evidence="5">NIES-26</strain>
    </source>
</reference>
<keyword evidence="3" id="KW-0862">Zinc</keyword>
<proteinExistence type="inferred from homology"/>
<evidence type="ECO:0000256" key="2">
    <source>
        <dbReference type="ARBA" id="ARBA00022723"/>
    </source>
</evidence>